<evidence type="ECO:0000256" key="10">
    <source>
        <dbReference type="ARBA" id="ARBA00023002"/>
    </source>
</evidence>
<evidence type="ECO:0000256" key="8">
    <source>
        <dbReference type="ARBA" id="ARBA00022824"/>
    </source>
</evidence>
<keyword evidence="9" id="KW-0492">Microsome</keyword>
<evidence type="ECO:0000256" key="3">
    <source>
        <dbReference type="ARBA" id="ARBA00004174"/>
    </source>
</evidence>
<keyword evidence="11 14" id="KW-0408">Iron</keyword>
<evidence type="ECO:0000256" key="2">
    <source>
        <dbReference type="ARBA" id="ARBA00003690"/>
    </source>
</evidence>
<gene>
    <name evidence="16" type="ORF">RI129_002974</name>
</gene>
<comment type="subcellular location">
    <subcellularLocation>
        <location evidence="4">Endoplasmic reticulum membrane</location>
        <topology evidence="4">Peripheral membrane protein</topology>
    </subcellularLocation>
    <subcellularLocation>
        <location evidence="3">Microsome membrane</location>
        <topology evidence="3">Peripheral membrane protein</topology>
    </subcellularLocation>
</comment>
<dbReference type="InterPro" id="IPR001128">
    <property type="entry name" value="Cyt_P450"/>
</dbReference>
<proteinExistence type="inferred from homology"/>
<evidence type="ECO:0000313" key="17">
    <source>
        <dbReference type="Proteomes" id="UP001329430"/>
    </source>
</evidence>
<evidence type="ECO:0000256" key="7">
    <source>
        <dbReference type="ARBA" id="ARBA00022723"/>
    </source>
</evidence>
<dbReference type="GO" id="GO:0020037">
    <property type="term" value="F:heme binding"/>
    <property type="evidence" value="ECO:0007669"/>
    <property type="project" value="InterPro"/>
</dbReference>
<dbReference type="InterPro" id="IPR002401">
    <property type="entry name" value="Cyt_P450_E_grp-I"/>
</dbReference>
<evidence type="ECO:0000256" key="1">
    <source>
        <dbReference type="ARBA" id="ARBA00001971"/>
    </source>
</evidence>
<evidence type="ECO:0000313" key="16">
    <source>
        <dbReference type="EMBL" id="KAK5648082.1"/>
    </source>
</evidence>
<evidence type="ECO:0000256" key="14">
    <source>
        <dbReference type="PIRSR" id="PIRSR602401-1"/>
    </source>
</evidence>
<evidence type="ECO:0000256" key="4">
    <source>
        <dbReference type="ARBA" id="ARBA00004406"/>
    </source>
</evidence>
<accession>A0AAN7ZMN7</accession>
<dbReference type="GO" id="GO:0004497">
    <property type="term" value="F:monooxygenase activity"/>
    <property type="evidence" value="ECO:0007669"/>
    <property type="project" value="UniProtKB-KW"/>
</dbReference>
<comment type="function">
    <text evidence="2">May be involved in the metabolism of insect hormones and in the breakdown of synthetic insecticides.</text>
</comment>
<dbReference type="Pfam" id="PF00067">
    <property type="entry name" value="p450"/>
    <property type="match status" value="1"/>
</dbReference>
<dbReference type="GO" id="GO:0005506">
    <property type="term" value="F:iron ion binding"/>
    <property type="evidence" value="ECO:0007669"/>
    <property type="project" value="InterPro"/>
</dbReference>
<evidence type="ECO:0000256" key="12">
    <source>
        <dbReference type="ARBA" id="ARBA00023033"/>
    </source>
</evidence>
<dbReference type="AlphaFoldDB" id="A0AAN7ZMN7"/>
<dbReference type="PROSITE" id="PS00086">
    <property type="entry name" value="CYTOCHROME_P450"/>
    <property type="match status" value="1"/>
</dbReference>
<comment type="similarity">
    <text evidence="5 15">Belongs to the cytochrome P450 family.</text>
</comment>
<sequence>MTADRHIARDGYKDENVIAMWNEALQQCDETVWANYVRHTEETVKQWYKREEMDITVDELIINVENCSERSDVDNISSQYSKLYFACSFLQLLIELSEDTLHLTKTEIREEVMTFFIAGSETTATTTAFTLLTLGIDLTVLGSNRNIVYQDLPKFVYLERVLKETLRLFPGGPLLGRSVTSDIKLRLYYSRWFFFDVSRPPHARNPEIYPDPLKFDPDRFLSEQVAKRHPYAWLPFSGGHRNCIGMKYAFMVMKTVIANIVREFKITTPYRDVGEIALESQLVLTTPGGYPISLQKRD</sequence>
<dbReference type="PRINTS" id="PR00463">
    <property type="entry name" value="EP450I"/>
</dbReference>
<evidence type="ECO:0008006" key="18">
    <source>
        <dbReference type="Google" id="ProtNLM"/>
    </source>
</evidence>
<dbReference type="InterPro" id="IPR050196">
    <property type="entry name" value="Cytochrome_P450_Monoox"/>
</dbReference>
<evidence type="ECO:0000256" key="13">
    <source>
        <dbReference type="ARBA" id="ARBA00023136"/>
    </source>
</evidence>
<dbReference type="EMBL" id="JAVRBK010000002">
    <property type="protein sequence ID" value="KAK5648082.1"/>
    <property type="molecule type" value="Genomic_DNA"/>
</dbReference>
<dbReference type="PRINTS" id="PR00385">
    <property type="entry name" value="P450"/>
</dbReference>
<feature type="binding site" description="axial binding residue" evidence="14">
    <location>
        <position position="243"/>
    </location>
    <ligand>
        <name>heme</name>
        <dbReference type="ChEBI" id="CHEBI:30413"/>
    </ligand>
    <ligandPart>
        <name>Fe</name>
        <dbReference type="ChEBI" id="CHEBI:18248"/>
    </ligandPart>
</feature>
<dbReference type="GO" id="GO:0005789">
    <property type="term" value="C:endoplasmic reticulum membrane"/>
    <property type="evidence" value="ECO:0007669"/>
    <property type="project" value="UniProtKB-SubCell"/>
</dbReference>
<dbReference type="GO" id="GO:0016705">
    <property type="term" value="F:oxidoreductase activity, acting on paired donors, with incorporation or reduction of molecular oxygen"/>
    <property type="evidence" value="ECO:0007669"/>
    <property type="project" value="InterPro"/>
</dbReference>
<comment type="cofactor">
    <cofactor evidence="1 14">
        <name>heme</name>
        <dbReference type="ChEBI" id="CHEBI:30413"/>
    </cofactor>
</comment>
<dbReference type="Proteomes" id="UP001329430">
    <property type="component" value="Chromosome 2"/>
</dbReference>
<reference evidence="16 17" key="1">
    <citation type="journal article" date="2024" name="Insects">
        <title>An Improved Chromosome-Level Genome Assembly of the Firefly Pyrocoelia pectoralis.</title>
        <authorList>
            <person name="Fu X."/>
            <person name="Meyer-Rochow V.B."/>
            <person name="Ballantyne L."/>
            <person name="Zhu X."/>
        </authorList>
    </citation>
    <scope>NUCLEOTIDE SEQUENCE [LARGE SCALE GENOMIC DNA]</scope>
    <source>
        <strain evidence="16">XCY_ONT2</strain>
    </source>
</reference>
<evidence type="ECO:0000256" key="6">
    <source>
        <dbReference type="ARBA" id="ARBA00022617"/>
    </source>
</evidence>
<keyword evidence="8" id="KW-0256">Endoplasmic reticulum</keyword>
<dbReference type="PANTHER" id="PTHR24291:SF189">
    <property type="entry name" value="CYTOCHROME P450 4C3-RELATED"/>
    <property type="match status" value="1"/>
</dbReference>
<dbReference type="InterPro" id="IPR017972">
    <property type="entry name" value="Cyt_P450_CS"/>
</dbReference>
<dbReference type="Gene3D" id="1.10.630.10">
    <property type="entry name" value="Cytochrome P450"/>
    <property type="match status" value="1"/>
</dbReference>
<protein>
    <recommendedName>
        <fullName evidence="18">Cytochrome P450</fullName>
    </recommendedName>
</protein>
<keyword evidence="17" id="KW-1185">Reference proteome</keyword>
<name>A0AAN7ZMN7_9COLE</name>
<dbReference type="PANTHER" id="PTHR24291">
    <property type="entry name" value="CYTOCHROME P450 FAMILY 4"/>
    <property type="match status" value="1"/>
</dbReference>
<organism evidence="16 17">
    <name type="scientific">Pyrocoelia pectoralis</name>
    <dbReference type="NCBI Taxonomy" id="417401"/>
    <lineage>
        <taxon>Eukaryota</taxon>
        <taxon>Metazoa</taxon>
        <taxon>Ecdysozoa</taxon>
        <taxon>Arthropoda</taxon>
        <taxon>Hexapoda</taxon>
        <taxon>Insecta</taxon>
        <taxon>Pterygota</taxon>
        <taxon>Neoptera</taxon>
        <taxon>Endopterygota</taxon>
        <taxon>Coleoptera</taxon>
        <taxon>Polyphaga</taxon>
        <taxon>Elateriformia</taxon>
        <taxon>Elateroidea</taxon>
        <taxon>Lampyridae</taxon>
        <taxon>Lampyrinae</taxon>
        <taxon>Pyrocoelia</taxon>
    </lineage>
</organism>
<evidence type="ECO:0000256" key="15">
    <source>
        <dbReference type="RuleBase" id="RU000461"/>
    </source>
</evidence>
<keyword evidence="10 15" id="KW-0560">Oxidoreductase</keyword>
<comment type="caution">
    <text evidence="16">The sequence shown here is derived from an EMBL/GenBank/DDBJ whole genome shotgun (WGS) entry which is preliminary data.</text>
</comment>
<evidence type="ECO:0000256" key="11">
    <source>
        <dbReference type="ARBA" id="ARBA00023004"/>
    </source>
</evidence>
<evidence type="ECO:0000256" key="5">
    <source>
        <dbReference type="ARBA" id="ARBA00010617"/>
    </source>
</evidence>
<keyword evidence="7 14" id="KW-0479">Metal-binding</keyword>
<dbReference type="SUPFAM" id="SSF48264">
    <property type="entry name" value="Cytochrome P450"/>
    <property type="match status" value="1"/>
</dbReference>
<dbReference type="InterPro" id="IPR036396">
    <property type="entry name" value="Cyt_P450_sf"/>
</dbReference>
<evidence type="ECO:0000256" key="9">
    <source>
        <dbReference type="ARBA" id="ARBA00022848"/>
    </source>
</evidence>
<keyword evidence="12 15" id="KW-0503">Monooxygenase</keyword>
<keyword evidence="6 14" id="KW-0349">Heme</keyword>
<keyword evidence="13" id="KW-0472">Membrane</keyword>